<evidence type="ECO:0008006" key="3">
    <source>
        <dbReference type="Google" id="ProtNLM"/>
    </source>
</evidence>
<evidence type="ECO:0000313" key="2">
    <source>
        <dbReference type="Proteomes" id="UP000612456"/>
    </source>
</evidence>
<accession>A0A917DMK8</accession>
<dbReference type="RefSeq" id="WP_188988883.1">
    <property type="nucleotide sequence ID" value="NZ_BMHP01000001.1"/>
</dbReference>
<dbReference type="Gene3D" id="3.20.20.80">
    <property type="entry name" value="Glycosidases"/>
    <property type="match status" value="1"/>
</dbReference>
<gene>
    <name evidence="1" type="ORF">GCM10010911_05540</name>
</gene>
<reference evidence="1" key="2">
    <citation type="submission" date="2020-09" db="EMBL/GenBank/DDBJ databases">
        <authorList>
            <person name="Sun Q."/>
            <person name="Zhou Y."/>
        </authorList>
    </citation>
    <scope>NUCLEOTIDE SEQUENCE</scope>
    <source>
        <strain evidence="1">CGMCC 1.15178</strain>
    </source>
</reference>
<dbReference type="InterPro" id="IPR017853">
    <property type="entry name" value="GH"/>
</dbReference>
<proteinExistence type="predicted"/>
<reference evidence="1" key="1">
    <citation type="journal article" date="2014" name="Int. J. Syst. Evol. Microbiol.">
        <title>Complete genome sequence of Corynebacterium casei LMG S-19264T (=DSM 44701T), isolated from a smear-ripened cheese.</title>
        <authorList>
            <consortium name="US DOE Joint Genome Institute (JGI-PGF)"/>
            <person name="Walter F."/>
            <person name="Albersmeier A."/>
            <person name="Kalinowski J."/>
            <person name="Ruckert C."/>
        </authorList>
    </citation>
    <scope>NUCLEOTIDE SEQUENCE</scope>
    <source>
        <strain evidence="1">CGMCC 1.15178</strain>
    </source>
</reference>
<keyword evidence="2" id="KW-1185">Reference proteome</keyword>
<protein>
    <recommendedName>
        <fullName evidence="3">Glycosyl hydrolase-like 10 domain-containing protein</fullName>
    </recommendedName>
</protein>
<name>A0A917DMK8_9BACL</name>
<dbReference type="EMBL" id="BMHP01000001">
    <property type="protein sequence ID" value="GGD50900.1"/>
    <property type="molecule type" value="Genomic_DNA"/>
</dbReference>
<comment type="caution">
    <text evidence="1">The sequence shown here is derived from an EMBL/GenBank/DDBJ whole genome shotgun (WGS) entry which is preliminary data.</text>
</comment>
<evidence type="ECO:0000313" key="1">
    <source>
        <dbReference type="EMBL" id="GGD50900.1"/>
    </source>
</evidence>
<dbReference type="Proteomes" id="UP000612456">
    <property type="component" value="Unassembled WGS sequence"/>
</dbReference>
<dbReference type="SUPFAM" id="SSF51445">
    <property type="entry name" value="(Trans)glycosidases"/>
    <property type="match status" value="1"/>
</dbReference>
<sequence length="502" mass="57169">MAGLCMNEDNNHFYYNRRDREVSRADIEALVDQYADTQVKEFLVNVNAMRTSYDSQVWDSFWKGYDPEAGADQPHFQSLPEESRESTRAWIHRAWQIHRDGLDFCGILLQRAREKGLSPWVSVRMNDVHCVNDESHPLIGGFWRERPDLRRVQHRFSAWTDKAFDFGKTEVREYHFRLIEEVVDRYEFDGIELDWMRFAFHFKPGEEEVGREHLTAFLRQVRELLDRKGAERGMRIKLGCRVASRPQTAFDLGMHAVLWAREGLVDMLVPTPFWESIETDMPIELWKQLLEGSGTLLAAGLEVLLRAYPASPLRQTNTLETVRGAAASFLARGADRIYLFNYMDADTTISDLHHYPILLQEAGELATLAGKPRRHVLTYPDTWAPGDPRATALPIELRSGQNKEVRIPTGQKPQPETDTAVVIAAGSDFSAEQLKVYVNGELCGTGTPVELPMPKPEGQAYSYSLSASVLKDGYQMIDLVSAAGADHQAQTTIKWVELRIGR</sequence>
<organism evidence="1 2">
    <name type="scientific">Paenibacillus nasutitermitis</name>
    <dbReference type="NCBI Taxonomy" id="1652958"/>
    <lineage>
        <taxon>Bacteria</taxon>
        <taxon>Bacillati</taxon>
        <taxon>Bacillota</taxon>
        <taxon>Bacilli</taxon>
        <taxon>Bacillales</taxon>
        <taxon>Paenibacillaceae</taxon>
        <taxon>Paenibacillus</taxon>
    </lineage>
</organism>
<dbReference type="AlphaFoldDB" id="A0A917DMK8"/>